<sequence>MKSSCLMNRLVLFISAFVVLCNGTPVCRGVLDPYPNKPKLTFRDDGTFKITLLSDLHFGENPWDDWGPEQDANSTKLMRTVLPDENPDFAVINGDLITGENTFRGNSTSLIDEIVGPLNELKITFASSHGNHDNQVNITHLEEILREQAVAPLSYTRTAPPGVGGEHGPGNYWVPVKSPLCVRSPQGQDHAKDLPGGVDQNGDAIPDWVDESVAKWIKIETQRMNAAWGPSEKRGALAFVHIPPHVVQDLRGGLDSAKEPGLNADELGAGSSQASGSDSVFGNDQPFWDALTENVPNLHAVFSGHDHGNEWCSRDNSKDVIFCFSKHTGYGGYDHGWGHGVRNIVFSSPSPTTAPETWIRMEAGDVHARITLDENYGR</sequence>
<feature type="signal peptide" evidence="2">
    <location>
        <begin position="1"/>
        <end position="23"/>
    </location>
</feature>
<dbReference type="InterPro" id="IPR004843">
    <property type="entry name" value="Calcineurin-like_PHP"/>
</dbReference>
<name>A0A550C460_9AGAR</name>
<comment type="caution">
    <text evidence="4">The sequence shown here is derived from an EMBL/GenBank/DDBJ whole genome shotgun (WGS) entry which is preliminary data.</text>
</comment>
<dbReference type="InterPro" id="IPR029052">
    <property type="entry name" value="Metallo-depent_PP-like"/>
</dbReference>
<keyword evidence="5" id="KW-1185">Reference proteome</keyword>
<dbReference type="PANTHER" id="PTHR32440:SF11">
    <property type="entry name" value="METALLOPHOSPHOESTERASE DOMAIN-CONTAINING PROTEIN"/>
    <property type="match status" value="1"/>
</dbReference>
<accession>A0A550C460</accession>
<evidence type="ECO:0000313" key="4">
    <source>
        <dbReference type="EMBL" id="TRM59584.1"/>
    </source>
</evidence>
<evidence type="ECO:0000259" key="3">
    <source>
        <dbReference type="Pfam" id="PF00149"/>
    </source>
</evidence>
<protein>
    <submittedName>
        <fullName evidence="4">Metallo-dependent phosphatase-like protein</fullName>
    </submittedName>
</protein>
<dbReference type="GO" id="GO:0016788">
    <property type="term" value="F:hydrolase activity, acting on ester bonds"/>
    <property type="evidence" value="ECO:0007669"/>
    <property type="project" value="TreeGrafter"/>
</dbReference>
<dbReference type="SUPFAM" id="SSF56300">
    <property type="entry name" value="Metallo-dependent phosphatases"/>
    <property type="match status" value="1"/>
</dbReference>
<dbReference type="PANTHER" id="PTHR32440">
    <property type="entry name" value="PHOSPHATASE DCR2-RELATED-RELATED"/>
    <property type="match status" value="1"/>
</dbReference>
<keyword evidence="2" id="KW-0732">Signal</keyword>
<dbReference type="EMBL" id="VDMD01000027">
    <property type="protein sequence ID" value="TRM59584.1"/>
    <property type="molecule type" value="Genomic_DNA"/>
</dbReference>
<gene>
    <name evidence="4" type="ORF">BD626DRAFT_607495</name>
</gene>
<proteinExistence type="predicted"/>
<evidence type="ECO:0000256" key="2">
    <source>
        <dbReference type="SAM" id="SignalP"/>
    </source>
</evidence>
<dbReference type="AlphaFoldDB" id="A0A550C460"/>
<feature type="compositionally biased region" description="Low complexity" evidence="1">
    <location>
        <begin position="268"/>
        <end position="278"/>
    </location>
</feature>
<feature type="domain" description="Calcineurin-like phosphoesterase" evidence="3">
    <location>
        <begin position="48"/>
        <end position="308"/>
    </location>
</feature>
<dbReference type="GO" id="GO:0005737">
    <property type="term" value="C:cytoplasm"/>
    <property type="evidence" value="ECO:0007669"/>
    <property type="project" value="TreeGrafter"/>
</dbReference>
<dbReference type="STRING" id="97359.A0A550C460"/>
<evidence type="ECO:0000313" key="5">
    <source>
        <dbReference type="Proteomes" id="UP000320762"/>
    </source>
</evidence>
<dbReference type="Gene3D" id="3.60.21.10">
    <property type="match status" value="1"/>
</dbReference>
<feature type="region of interest" description="Disordered" evidence="1">
    <location>
        <begin position="253"/>
        <end position="278"/>
    </location>
</feature>
<evidence type="ECO:0000256" key="1">
    <source>
        <dbReference type="SAM" id="MobiDB-lite"/>
    </source>
</evidence>
<dbReference type="CDD" id="cd07383">
    <property type="entry name" value="MPP_Dcr2"/>
    <property type="match status" value="1"/>
</dbReference>
<organism evidence="4 5">
    <name type="scientific">Schizophyllum amplum</name>
    <dbReference type="NCBI Taxonomy" id="97359"/>
    <lineage>
        <taxon>Eukaryota</taxon>
        <taxon>Fungi</taxon>
        <taxon>Dikarya</taxon>
        <taxon>Basidiomycota</taxon>
        <taxon>Agaricomycotina</taxon>
        <taxon>Agaricomycetes</taxon>
        <taxon>Agaricomycetidae</taxon>
        <taxon>Agaricales</taxon>
        <taxon>Schizophyllaceae</taxon>
        <taxon>Schizophyllum</taxon>
    </lineage>
</organism>
<dbReference type="OrthoDB" id="783096at2759"/>
<dbReference type="Proteomes" id="UP000320762">
    <property type="component" value="Unassembled WGS sequence"/>
</dbReference>
<reference evidence="4 5" key="1">
    <citation type="journal article" date="2019" name="New Phytol.">
        <title>Comparative genomics reveals unique wood-decay strategies and fruiting body development in the Schizophyllaceae.</title>
        <authorList>
            <person name="Almasi E."/>
            <person name="Sahu N."/>
            <person name="Krizsan K."/>
            <person name="Balint B."/>
            <person name="Kovacs G.M."/>
            <person name="Kiss B."/>
            <person name="Cseklye J."/>
            <person name="Drula E."/>
            <person name="Henrissat B."/>
            <person name="Nagy I."/>
            <person name="Chovatia M."/>
            <person name="Adam C."/>
            <person name="LaButti K."/>
            <person name="Lipzen A."/>
            <person name="Riley R."/>
            <person name="Grigoriev I.V."/>
            <person name="Nagy L.G."/>
        </authorList>
    </citation>
    <scope>NUCLEOTIDE SEQUENCE [LARGE SCALE GENOMIC DNA]</scope>
    <source>
        <strain evidence="4 5">NL-1724</strain>
    </source>
</reference>
<feature type="chain" id="PRO_5021976701" evidence="2">
    <location>
        <begin position="24"/>
        <end position="378"/>
    </location>
</feature>
<dbReference type="Pfam" id="PF00149">
    <property type="entry name" value="Metallophos"/>
    <property type="match status" value="1"/>
</dbReference>